<dbReference type="GO" id="GO:0003924">
    <property type="term" value="F:GTPase activity"/>
    <property type="evidence" value="ECO:0007669"/>
    <property type="project" value="InterPro"/>
</dbReference>
<keyword evidence="4" id="KW-0460">Magnesium</keyword>
<feature type="binding site" evidence="3">
    <location>
        <begin position="113"/>
        <end position="116"/>
    </location>
    <ligand>
        <name>GTP</name>
        <dbReference type="ChEBI" id="CHEBI:37565"/>
    </ligand>
</feature>
<dbReference type="SMART" id="SM00178">
    <property type="entry name" value="SAR"/>
    <property type="match status" value="1"/>
</dbReference>
<evidence type="ECO:0000256" key="1">
    <source>
        <dbReference type="ARBA" id="ARBA00022741"/>
    </source>
</evidence>
<dbReference type="GeneTree" id="ENSGT00940000165938"/>
<feature type="binding site" evidence="4">
    <location>
        <position position="29"/>
    </location>
    <ligand>
        <name>Mg(2+)</name>
        <dbReference type="ChEBI" id="CHEBI:18420"/>
    </ligand>
</feature>
<reference evidence="5" key="3">
    <citation type="submission" date="2025-09" db="UniProtKB">
        <authorList>
            <consortium name="Ensembl"/>
        </authorList>
    </citation>
    <scope>IDENTIFICATION</scope>
</reference>
<keyword evidence="4" id="KW-0479">Metal-binding</keyword>
<reference evidence="5" key="2">
    <citation type="submission" date="2025-08" db="UniProtKB">
        <authorList>
            <consortium name="Ensembl"/>
        </authorList>
    </citation>
    <scope>IDENTIFICATION</scope>
</reference>
<reference evidence="5 6" key="1">
    <citation type="journal article" date="2019" name="Proc. Natl. Acad. Sci. U.S.A.">
        <title>Regulatory changes in pterin and carotenoid genes underlie balanced color polymorphisms in the wall lizard.</title>
        <authorList>
            <person name="Andrade P."/>
            <person name="Pinho C."/>
            <person name="Perez I de Lanuza G."/>
            <person name="Afonso S."/>
            <person name="Brejcha J."/>
            <person name="Rubin C.J."/>
            <person name="Wallerman O."/>
            <person name="Pereira P."/>
            <person name="Sabatino S.J."/>
            <person name="Bellati A."/>
            <person name="Pellitteri-Rosa D."/>
            <person name="Bosakova Z."/>
            <person name="Bunikis I."/>
            <person name="Carretero M.A."/>
            <person name="Feiner N."/>
            <person name="Marsik P."/>
            <person name="Pauperio F."/>
            <person name="Salvi D."/>
            <person name="Soler L."/>
            <person name="While G.M."/>
            <person name="Uller T."/>
            <person name="Font E."/>
            <person name="Andersson L."/>
            <person name="Carneiro M."/>
        </authorList>
    </citation>
    <scope>NUCLEOTIDE SEQUENCE</scope>
</reference>
<dbReference type="GO" id="GO:0005525">
    <property type="term" value="F:GTP binding"/>
    <property type="evidence" value="ECO:0007669"/>
    <property type="project" value="UniProtKB-KW"/>
</dbReference>
<evidence type="ECO:0000313" key="6">
    <source>
        <dbReference type="Proteomes" id="UP000472272"/>
    </source>
</evidence>
<dbReference type="PROSITE" id="PS51417">
    <property type="entry name" value="ARF"/>
    <property type="match status" value="1"/>
</dbReference>
<dbReference type="Proteomes" id="UP000472272">
    <property type="component" value="Chromosome 6"/>
</dbReference>
<protein>
    <recommendedName>
        <fullName evidence="7">ADP ribosylation factor like GTPase 11</fullName>
    </recommendedName>
</protein>
<keyword evidence="1 3" id="KW-0547">Nucleotide-binding</keyword>
<evidence type="ECO:0000256" key="3">
    <source>
        <dbReference type="PIRSR" id="PIRSR606689-1"/>
    </source>
</evidence>
<dbReference type="AlphaFoldDB" id="A0A670K6Q7"/>
<dbReference type="InterPro" id="IPR024156">
    <property type="entry name" value="Small_GTPase_ARF"/>
</dbReference>
<organism evidence="5 6">
    <name type="scientific">Podarcis muralis</name>
    <name type="common">Wall lizard</name>
    <name type="synonym">Lacerta muralis</name>
    <dbReference type="NCBI Taxonomy" id="64176"/>
    <lineage>
        <taxon>Eukaryota</taxon>
        <taxon>Metazoa</taxon>
        <taxon>Chordata</taxon>
        <taxon>Craniata</taxon>
        <taxon>Vertebrata</taxon>
        <taxon>Euteleostomi</taxon>
        <taxon>Lepidosauria</taxon>
        <taxon>Squamata</taxon>
        <taxon>Bifurcata</taxon>
        <taxon>Unidentata</taxon>
        <taxon>Episquamata</taxon>
        <taxon>Laterata</taxon>
        <taxon>Lacertibaenia</taxon>
        <taxon>Lacertidae</taxon>
        <taxon>Podarcis</taxon>
    </lineage>
</organism>
<evidence type="ECO:0000313" key="5">
    <source>
        <dbReference type="Ensembl" id="ENSPMRP00000033238.1"/>
    </source>
</evidence>
<dbReference type="Gene3D" id="3.40.50.300">
    <property type="entry name" value="P-loop containing nucleotide triphosphate hydrolases"/>
    <property type="match status" value="2"/>
</dbReference>
<feature type="binding site" evidence="4">
    <location>
        <position position="46"/>
    </location>
    <ligand>
        <name>Mg(2+)</name>
        <dbReference type="ChEBI" id="CHEBI:18420"/>
    </ligand>
</feature>
<dbReference type="SUPFAM" id="SSF52540">
    <property type="entry name" value="P-loop containing nucleoside triphosphate hydrolases"/>
    <property type="match status" value="1"/>
</dbReference>
<dbReference type="SMART" id="SM00177">
    <property type="entry name" value="ARF"/>
    <property type="match status" value="1"/>
</dbReference>
<dbReference type="PANTHER" id="PTHR11711">
    <property type="entry name" value="ADP RIBOSYLATION FACTOR-RELATED"/>
    <property type="match status" value="1"/>
</dbReference>
<evidence type="ECO:0008006" key="7">
    <source>
        <dbReference type="Google" id="ProtNLM"/>
    </source>
</evidence>
<name>A0A670K6Q7_PODMU</name>
<dbReference type="InterPro" id="IPR027417">
    <property type="entry name" value="P-loop_NTPase"/>
</dbReference>
<keyword evidence="6" id="KW-1185">Reference proteome</keyword>
<sequence length="244" mass="26980">MYAGSRPSRGYTEARLVFSCWDPDADGKTTLLYKLKLNETIMTIPTIGFPVETIRPINNVSFTMWDVCGQERVRRAGMVDSVDYVRFEEARSELEALLGDELFHEVPEVLLANKQDLPGAWPPLEVAGKMGLRKLQGHRWHVQGCSALTGEGIPEAMGKLAEMVKLRCKAQGSQLGRHIKIHRYSRAGVSKLFHQGAGLYFENIAPKRCAPRAATHCPRPGQRAGHARGALGRWHTACPPAAPA</sequence>
<evidence type="ECO:0000256" key="2">
    <source>
        <dbReference type="ARBA" id="ARBA00023134"/>
    </source>
</evidence>
<dbReference type="GO" id="GO:0046872">
    <property type="term" value="F:metal ion binding"/>
    <property type="evidence" value="ECO:0007669"/>
    <property type="project" value="UniProtKB-KW"/>
</dbReference>
<dbReference type="Pfam" id="PF00025">
    <property type="entry name" value="Arf"/>
    <property type="match status" value="1"/>
</dbReference>
<evidence type="ECO:0000256" key="4">
    <source>
        <dbReference type="PIRSR" id="PIRSR606689-2"/>
    </source>
</evidence>
<keyword evidence="2 3" id="KW-0342">GTP-binding</keyword>
<dbReference type="InterPro" id="IPR006689">
    <property type="entry name" value="Small_GTPase_ARF/SAR"/>
</dbReference>
<feature type="binding site" evidence="3">
    <location>
        <position position="69"/>
    </location>
    <ligand>
        <name>GTP</name>
        <dbReference type="ChEBI" id="CHEBI:37565"/>
    </ligand>
</feature>
<dbReference type="Ensembl" id="ENSPMRT00000035262.1">
    <property type="protein sequence ID" value="ENSPMRP00000033238.1"/>
    <property type="gene ID" value="ENSPMRG00000021556.1"/>
</dbReference>
<dbReference type="CDD" id="cd00878">
    <property type="entry name" value="Arf_Arl"/>
    <property type="match status" value="1"/>
</dbReference>
<proteinExistence type="predicted"/>
<accession>A0A670K6Q7</accession>